<dbReference type="Pfam" id="PF02719">
    <property type="entry name" value="Polysacc_synt_2"/>
    <property type="match status" value="1"/>
</dbReference>
<dbReference type="PANTHER" id="PTHR43318:SF1">
    <property type="entry name" value="POLYSACCHARIDE BIOSYNTHESIS PROTEIN EPSC-RELATED"/>
    <property type="match status" value="1"/>
</dbReference>
<dbReference type="SUPFAM" id="SSF51735">
    <property type="entry name" value="NAD(P)-binding Rossmann-fold domains"/>
    <property type="match status" value="1"/>
</dbReference>
<dbReference type="PANTHER" id="PTHR43318">
    <property type="entry name" value="UDP-N-ACETYLGLUCOSAMINE 4,6-DEHYDRATASE"/>
    <property type="match status" value="1"/>
</dbReference>
<keyword evidence="5" id="KW-1185">Reference proteome</keyword>
<feature type="transmembrane region" description="Helical" evidence="2">
    <location>
        <begin position="41"/>
        <end position="63"/>
    </location>
</feature>
<evidence type="ECO:0000313" key="4">
    <source>
        <dbReference type="EMBL" id="MSU00250.1"/>
    </source>
</evidence>
<accession>A0A6N7XWR9</accession>
<feature type="transmembrane region" description="Helical" evidence="2">
    <location>
        <begin position="104"/>
        <end position="126"/>
    </location>
</feature>
<gene>
    <name evidence="4" type="ORF">FYJ83_02050</name>
</gene>
<evidence type="ECO:0000313" key="5">
    <source>
        <dbReference type="Proteomes" id="UP000469523"/>
    </source>
</evidence>
<feature type="transmembrane region" description="Helical" evidence="2">
    <location>
        <begin position="7"/>
        <end position="29"/>
    </location>
</feature>
<reference evidence="4 5" key="1">
    <citation type="submission" date="2019-09" db="EMBL/GenBank/DDBJ databases">
        <title>In-depth cultivation of the pig gut microbiome towards novel bacterial diversity and tailored functional studies.</title>
        <authorList>
            <person name="Wylensek D."/>
            <person name="Hitch T.C.A."/>
            <person name="Clavel T."/>
        </authorList>
    </citation>
    <scope>NUCLEOTIDE SEQUENCE [LARGE SCALE GENOMIC DNA]</scope>
    <source>
        <strain evidence="4 5">WCA3-693-APC-4?</strain>
    </source>
</reference>
<evidence type="ECO:0000256" key="2">
    <source>
        <dbReference type="SAM" id="Phobius"/>
    </source>
</evidence>
<dbReference type="EMBL" id="VUNQ01000002">
    <property type="protein sequence ID" value="MSU00250.1"/>
    <property type="molecule type" value="Genomic_DNA"/>
</dbReference>
<dbReference type="Gene3D" id="3.40.50.720">
    <property type="entry name" value="NAD(P)-binding Rossmann-like Domain"/>
    <property type="match status" value="2"/>
</dbReference>
<organism evidence="4 5">
    <name type="scientific">Tissierella pigra</name>
    <dbReference type="NCBI Taxonomy" id="2607614"/>
    <lineage>
        <taxon>Bacteria</taxon>
        <taxon>Bacillati</taxon>
        <taxon>Bacillota</taxon>
        <taxon>Tissierellia</taxon>
        <taxon>Tissierellales</taxon>
        <taxon>Tissierellaceae</taxon>
        <taxon>Tissierella</taxon>
    </lineage>
</organism>
<dbReference type="CDD" id="cd05237">
    <property type="entry name" value="UDP_invert_4-6DH_SDR_e"/>
    <property type="match status" value="1"/>
</dbReference>
<dbReference type="InterPro" id="IPR029063">
    <property type="entry name" value="SAM-dependent_MTases_sf"/>
</dbReference>
<dbReference type="RefSeq" id="WP_154438593.1">
    <property type="nucleotide sequence ID" value="NZ_VUNQ01000002.1"/>
</dbReference>
<feature type="transmembrane region" description="Helical" evidence="2">
    <location>
        <begin position="75"/>
        <end position="98"/>
    </location>
</feature>
<protein>
    <submittedName>
        <fullName evidence="4">Polysaccharide biosynthesis protein</fullName>
    </submittedName>
</protein>
<feature type="domain" description="Polysaccharide biosynthesis protein CapD-like" evidence="3">
    <location>
        <begin position="282"/>
        <end position="564"/>
    </location>
</feature>
<dbReference type="Proteomes" id="UP000469523">
    <property type="component" value="Unassembled WGS sequence"/>
</dbReference>
<sequence length="636" mass="71977">MRSRRAVFLMFMDIIAINISCLLAIYINFDRWNPIFEKKELVVRYMVVITIIKIITFGFFKLYNSLWEYASIDEMIEVVAAVITANILSVIFLTFANIGLPRSIYVIAPMMEVLLVGGSRFFYRIFRRIKHGMTSIDNYKRVLIIGAGAAGVMALKELRNHDNLRSKPIAFIDDNPNKKGKHINGVPVLGNRKDISKICKKYNIDEIIIAMPSAKSDDRKSILNECKNTKCKTRILPGVYELIDGNKDGFKIRDVQIEDLLGRDEIKLDLEGLSSFISGKRVLVTGGGGSIGSELCRQIAKFRPSELMILEIYENNAYDIQNELLKRYKDLNLTVFIASIRDKKRMEEIFDEKKPHIVFHAAAHKHVPLMESNPKAAIKNNVFGTLNVVQAADKYGVNRFVMISTDKAVNPTNVMGATKRVCEMIIQTYNAISKTEYVAVRFGNVLGSNGSVIPLFKRQITEGGPVTVTDERIIRYFMTIPEACQLVLQSGSMAKGGEIFILDMGEPVKIIDLARDLITLSGLEPDIDIKIEITGLRPGEKLFEELLLNTEIMEKTSHDKIYIEEPMEFKHDKMMEFIDELKYAIKTNNSMNIKKVLSDIVPTYIPYNPTINLEDSLALEEINMGLDEVAVNIDSN</sequence>
<dbReference type="AlphaFoldDB" id="A0A6N7XWR9"/>
<name>A0A6N7XWR9_9FIRM</name>
<evidence type="ECO:0000256" key="1">
    <source>
        <dbReference type="ARBA" id="ARBA00007430"/>
    </source>
</evidence>
<evidence type="ECO:0000259" key="3">
    <source>
        <dbReference type="Pfam" id="PF02719"/>
    </source>
</evidence>
<dbReference type="Pfam" id="PF13727">
    <property type="entry name" value="CoA_binding_3"/>
    <property type="match status" value="1"/>
</dbReference>
<comment type="caution">
    <text evidence="4">The sequence shown here is derived from an EMBL/GenBank/DDBJ whole genome shotgun (WGS) entry which is preliminary data.</text>
</comment>
<keyword evidence="2" id="KW-1133">Transmembrane helix</keyword>
<dbReference type="InterPro" id="IPR003869">
    <property type="entry name" value="Polysac_CapD-like"/>
</dbReference>
<dbReference type="InterPro" id="IPR051203">
    <property type="entry name" value="Polysaccharide_Synthase-Rel"/>
</dbReference>
<proteinExistence type="inferred from homology"/>
<dbReference type="SUPFAM" id="SSF53335">
    <property type="entry name" value="S-adenosyl-L-methionine-dependent methyltransferases"/>
    <property type="match status" value="1"/>
</dbReference>
<keyword evidence="2" id="KW-0812">Transmembrane</keyword>
<comment type="similarity">
    <text evidence="1">Belongs to the polysaccharide synthase family.</text>
</comment>
<feature type="transmembrane region" description="Helical" evidence="2">
    <location>
        <begin position="138"/>
        <end position="155"/>
    </location>
</feature>
<dbReference type="InterPro" id="IPR036291">
    <property type="entry name" value="NAD(P)-bd_dom_sf"/>
</dbReference>
<keyword evidence="2" id="KW-0472">Membrane</keyword>